<dbReference type="Proteomes" id="UP001162480">
    <property type="component" value="Chromosome 15"/>
</dbReference>
<gene>
    <name evidence="1" type="ORF">OCTVUL_1B027074</name>
</gene>
<dbReference type="AlphaFoldDB" id="A0AA36BID3"/>
<proteinExistence type="predicted"/>
<name>A0AA36BID3_OCTVU</name>
<keyword evidence="2" id="KW-1185">Reference proteome</keyword>
<reference evidence="1" key="1">
    <citation type="submission" date="2023-08" db="EMBL/GenBank/DDBJ databases">
        <authorList>
            <person name="Alioto T."/>
            <person name="Alioto T."/>
            <person name="Gomez Garrido J."/>
        </authorList>
    </citation>
    <scope>NUCLEOTIDE SEQUENCE</scope>
</reference>
<dbReference type="EMBL" id="OX597828">
    <property type="protein sequence ID" value="CAI9733982.1"/>
    <property type="molecule type" value="Genomic_DNA"/>
</dbReference>
<evidence type="ECO:0000313" key="2">
    <source>
        <dbReference type="Proteomes" id="UP001162480"/>
    </source>
</evidence>
<organism evidence="1 2">
    <name type="scientific">Octopus vulgaris</name>
    <name type="common">Common octopus</name>
    <dbReference type="NCBI Taxonomy" id="6645"/>
    <lineage>
        <taxon>Eukaryota</taxon>
        <taxon>Metazoa</taxon>
        <taxon>Spiralia</taxon>
        <taxon>Lophotrochozoa</taxon>
        <taxon>Mollusca</taxon>
        <taxon>Cephalopoda</taxon>
        <taxon>Coleoidea</taxon>
        <taxon>Octopodiformes</taxon>
        <taxon>Octopoda</taxon>
        <taxon>Incirrata</taxon>
        <taxon>Octopodidae</taxon>
        <taxon>Octopus</taxon>
    </lineage>
</organism>
<evidence type="ECO:0000313" key="1">
    <source>
        <dbReference type="EMBL" id="CAI9733982.1"/>
    </source>
</evidence>
<accession>A0AA36BID3</accession>
<protein>
    <submittedName>
        <fullName evidence="1">Uncharacterized protein</fullName>
    </submittedName>
</protein>
<sequence length="91" mass="11174">MNHDFHVIWVQIRGKSDKKPHLFTWTRNLILIKQRNKVLASRLQQWNLLDKDTRIKVFRKRSVDLQQFFTFENNLTYCNDIRDLYNPLKLT</sequence>